<dbReference type="GO" id="GO:0005829">
    <property type="term" value="C:cytosol"/>
    <property type="evidence" value="ECO:0007669"/>
    <property type="project" value="TreeGrafter"/>
</dbReference>
<dbReference type="AlphaFoldDB" id="A0A9P4GYL9"/>
<dbReference type="Gene3D" id="3.40.50.620">
    <property type="entry name" value="HUPs"/>
    <property type="match status" value="1"/>
</dbReference>
<dbReference type="GO" id="GO:0000049">
    <property type="term" value="F:tRNA binding"/>
    <property type="evidence" value="ECO:0007669"/>
    <property type="project" value="InterPro"/>
</dbReference>
<dbReference type="Pfam" id="PF10288">
    <property type="entry name" value="CTU2"/>
    <property type="match status" value="1"/>
</dbReference>
<dbReference type="PANTHER" id="PTHR20882:SF14">
    <property type="entry name" value="CYTOPLASMIC TRNA 2-THIOLATION PROTEIN 2"/>
    <property type="match status" value="1"/>
</dbReference>
<organism evidence="4 5">
    <name type="scientific">Setomelanomma holmii</name>
    <dbReference type="NCBI Taxonomy" id="210430"/>
    <lineage>
        <taxon>Eukaryota</taxon>
        <taxon>Fungi</taxon>
        <taxon>Dikarya</taxon>
        <taxon>Ascomycota</taxon>
        <taxon>Pezizomycotina</taxon>
        <taxon>Dothideomycetes</taxon>
        <taxon>Pleosporomycetidae</taxon>
        <taxon>Pleosporales</taxon>
        <taxon>Pleosporineae</taxon>
        <taxon>Phaeosphaeriaceae</taxon>
        <taxon>Setomelanomma</taxon>
    </lineage>
</organism>
<dbReference type="InterPro" id="IPR019407">
    <property type="entry name" value="CTU2"/>
</dbReference>
<gene>
    <name evidence="3" type="primary">NCS2</name>
    <name evidence="3" type="synonym">CTU2</name>
    <name evidence="4" type="ORF">EK21DRAFT_118144</name>
</gene>
<comment type="function">
    <text evidence="3">Plays a central role in 2-thiolation of mcm(5)S(2)U at tRNA wobble positions of tRNA(Lys), tRNA(Glu) and tRNA(Gln). May act by forming a heterodimer with NCS6 that ligates sulfur from thiocarboxylated URM1 onto the uridine of tRNAs at wobble position. Prior mcm(5) tRNA modification by the elongator complex is required for 2-thiolation. May also be involved in protein urmylation.</text>
</comment>
<comment type="pathway">
    <text evidence="3">tRNA modification; 5-methoxycarbonylmethyl-2-thiouridine-tRNA biosynthesis.</text>
</comment>
<dbReference type="HAMAP" id="MF_03054">
    <property type="entry name" value="CTU2"/>
    <property type="match status" value="1"/>
</dbReference>
<dbReference type="Proteomes" id="UP000799777">
    <property type="component" value="Unassembled WGS sequence"/>
</dbReference>
<dbReference type="GO" id="GO:0016783">
    <property type="term" value="F:sulfurtransferase activity"/>
    <property type="evidence" value="ECO:0007669"/>
    <property type="project" value="TreeGrafter"/>
</dbReference>
<comment type="subcellular location">
    <subcellularLocation>
        <location evidence="3">Cytoplasm</location>
    </subcellularLocation>
</comment>
<evidence type="ECO:0000313" key="5">
    <source>
        <dbReference type="Proteomes" id="UP000799777"/>
    </source>
</evidence>
<keyword evidence="1 3" id="KW-0963">Cytoplasm</keyword>
<dbReference type="GO" id="GO:0032447">
    <property type="term" value="P:protein urmylation"/>
    <property type="evidence" value="ECO:0007669"/>
    <property type="project" value="UniProtKB-UniRule"/>
</dbReference>
<dbReference type="InterPro" id="IPR014729">
    <property type="entry name" value="Rossmann-like_a/b/a_fold"/>
</dbReference>
<protein>
    <recommendedName>
        <fullName evidence="3">Cytoplasmic tRNA 2-thiolation protein 2</fullName>
    </recommendedName>
</protein>
<dbReference type="PANTHER" id="PTHR20882">
    <property type="entry name" value="CYTOPLASMIC TRNA 2-THIOLATION PROTEIN 2"/>
    <property type="match status" value="1"/>
</dbReference>
<dbReference type="EMBL" id="ML978310">
    <property type="protein sequence ID" value="KAF2024084.1"/>
    <property type="molecule type" value="Genomic_DNA"/>
</dbReference>
<evidence type="ECO:0000256" key="1">
    <source>
        <dbReference type="ARBA" id="ARBA00022490"/>
    </source>
</evidence>
<evidence type="ECO:0000256" key="2">
    <source>
        <dbReference type="ARBA" id="ARBA00022694"/>
    </source>
</evidence>
<accession>A0A9P4GYL9</accession>
<evidence type="ECO:0000256" key="3">
    <source>
        <dbReference type="HAMAP-Rule" id="MF_03054"/>
    </source>
</evidence>
<dbReference type="SUPFAM" id="SSF52402">
    <property type="entry name" value="Adenine nucleotide alpha hydrolases-like"/>
    <property type="match status" value="1"/>
</dbReference>
<proteinExistence type="inferred from homology"/>
<keyword evidence="5" id="KW-1185">Reference proteome</keyword>
<sequence length="386" mass="42427">MPGKHVASATDEVCRRCKDNISVLIVRSEPLCHECFARYVHTKAIKRLESFRVNFAASVDQQRRILLPLSFGASSTTLLHILDLHLKTQKSKTGRTGFAINVLCVDEVDQVSACASRLELVRDQYPDHDYTSLPLHHVFRLIPNDSSLGALVPSSSDDDDADSKTKLFRLTASLPSASAHADVLYTLRARLIVEYAKQNACESILWGDSTTKLAEKTLAETAKGRGFSLPWQISDGPSPMGINFHYPLRDVLKKELLSYIELAQPTLTLLVHEPSPGATQASTSSKNTTIDDLMKQYFESVEENFPSIVSNVVRTTGKLEVPASSISELRCSLCSKPVPGGRFGIHGWGGDQHDGVESPSTVIYPGQLCYGCTRSLPQTRAETRIA</sequence>
<keyword evidence="2 3" id="KW-0819">tRNA processing</keyword>
<name>A0A9P4GYL9_9PLEO</name>
<reference evidence="4" key="1">
    <citation type="journal article" date="2020" name="Stud. Mycol.">
        <title>101 Dothideomycetes genomes: a test case for predicting lifestyles and emergence of pathogens.</title>
        <authorList>
            <person name="Haridas S."/>
            <person name="Albert R."/>
            <person name="Binder M."/>
            <person name="Bloem J."/>
            <person name="Labutti K."/>
            <person name="Salamov A."/>
            <person name="Andreopoulos B."/>
            <person name="Baker S."/>
            <person name="Barry K."/>
            <person name="Bills G."/>
            <person name="Bluhm B."/>
            <person name="Cannon C."/>
            <person name="Castanera R."/>
            <person name="Culley D."/>
            <person name="Daum C."/>
            <person name="Ezra D."/>
            <person name="Gonzalez J."/>
            <person name="Henrissat B."/>
            <person name="Kuo A."/>
            <person name="Liang C."/>
            <person name="Lipzen A."/>
            <person name="Lutzoni F."/>
            <person name="Magnuson J."/>
            <person name="Mondo S."/>
            <person name="Nolan M."/>
            <person name="Ohm R."/>
            <person name="Pangilinan J."/>
            <person name="Park H.-J."/>
            <person name="Ramirez L."/>
            <person name="Alfaro M."/>
            <person name="Sun H."/>
            <person name="Tritt A."/>
            <person name="Yoshinaga Y."/>
            <person name="Zwiers L.-H."/>
            <person name="Turgeon B."/>
            <person name="Goodwin S."/>
            <person name="Spatafora J."/>
            <person name="Crous P."/>
            <person name="Grigoriev I."/>
        </authorList>
    </citation>
    <scope>NUCLEOTIDE SEQUENCE</scope>
    <source>
        <strain evidence="4">CBS 110217</strain>
    </source>
</reference>
<evidence type="ECO:0000313" key="4">
    <source>
        <dbReference type="EMBL" id="KAF2024084.1"/>
    </source>
</evidence>
<dbReference type="OrthoDB" id="25129at2759"/>
<comment type="similarity">
    <text evidence="3">Belongs to the CTU2/NCS2 family.</text>
</comment>
<dbReference type="GO" id="GO:0016779">
    <property type="term" value="F:nucleotidyltransferase activity"/>
    <property type="evidence" value="ECO:0007669"/>
    <property type="project" value="UniProtKB-UniRule"/>
</dbReference>
<comment type="caution">
    <text evidence="4">The sequence shown here is derived from an EMBL/GenBank/DDBJ whole genome shotgun (WGS) entry which is preliminary data.</text>
</comment>
<dbReference type="GO" id="GO:0002143">
    <property type="term" value="P:tRNA wobble position uridine thiolation"/>
    <property type="evidence" value="ECO:0007669"/>
    <property type="project" value="TreeGrafter"/>
</dbReference>